<dbReference type="PIRSF" id="PIRSF006603">
    <property type="entry name" value="DinF"/>
    <property type="match status" value="1"/>
</dbReference>
<keyword evidence="9 13" id="KW-1133">Transmembrane helix</keyword>
<dbReference type="GO" id="GO:0006811">
    <property type="term" value="P:monoatomic ion transport"/>
    <property type="evidence" value="ECO:0007669"/>
    <property type="project" value="UniProtKB-KW"/>
</dbReference>
<evidence type="ECO:0000256" key="7">
    <source>
        <dbReference type="ARBA" id="ARBA00022475"/>
    </source>
</evidence>
<evidence type="ECO:0000256" key="1">
    <source>
        <dbReference type="ARBA" id="ARBA00003408"/>
    </source>
</evidence>
<evidence type="ECO:0000256" key="4">
    <source>
        <dbReference type="ARBA" id="ARBA00020268"/>
    </source>
</evidence>
<dbReference type="GO" id="GO:0005886">
    <property type="term" value="C:plasma membrane"/>
    <property type="evidence" value="ECO:0007669"/>
    <property type="project" value="UniProtKB-SubCell"/>
</dbReference>
<feature type="transmembrane region" description="Helical" evidence="13">
    <location>
        <begin position="277"/>
        <end position="299"/>
    </location>
</feature>
<evidence type="ECO:0000256" key="12">
    <source>
        <dbReference type="ARBA" id="ARBA00031636"/>
    </source>
</evidence>
<feature type="transmembrane region" description="Helical" evidence="13">
    <location>
        <begin position="411"/>
        <end position="435"/>
    </location>
</feature>
<feature type="transmembrane region" description="Helical" evidence="13">
    <location>
        <begin position="380"/>
        <end position="405"/>
    </location>
</feature>
<feature type="transmembrane region" description="Helical" evidence="13">
    <location>
        <begin position="20"/>
        <end position="40"/>
    </location>
</feature>
<feature type="transmembrane region" description="Helical" evidence="13">
    <location>
        <begin position="133"/>
        <end position="154"/>
    </location>
</feature>
<dbReference type="GO" id="GO:0015297">
    <property type="term" value="F:antiporter activity"/>
    <property type="evidence" value="ECO:0007669"/>
    <property type="project" value="UniProtKB-KW"/>
</dbReference>
<sequence length="440" mass="49444">MRNVDIINGNLKKSLIQMAFPLMILNVFNSLYGLVDTFFVGKIGELAVGAISLVTPVLWCALSIANGLAAGCTAIVSFRYGAQEYDKASSYSWQILYISLIFILILTISTFVCSDWILVYLKAPVEIYKDSFNYLRILSFDYLGLFLITIYMAIMQSCGNSKSGMIVSAMASIFNIILDPLLIFGFSLSVKGAAIATVISKWIVIPYILYSLFHHPQLKPYFHIHLKDSFEILKLSLPCAIGQFLESLGFVLMNKYIVYYGAVAMSGYGIGEKLTNLYNIPVIAFSNVLPAFIGQNLGAEKKERARQSYRYTMWITTILSFALLFIGIAWMKPSILLFVPDASSSLLSITSTFVFFTLLTGPFCTWYFNLCAVFNGSGHTFISFLLSILRLWGTRIPLILLFFQYTDLGIMGIWISMLLSNIITGCIAQILYWIYPWTKK</sequence>
<keyword evidence="7" id="KW-1003">Cell membrane</keyword>
<evidence type="ECO:0000256" key="8">
    <source>
        <dbReference type="ARBA" id="ARBA00022692"/>
    </source>
</evidence>
<evidence type="ECO:0000256" key="13">
    <source>
        <dbReference type="SAM" id="Phobius"/>
    </source>
</evidence>
<gene>
    <name evidence="14" type="ORF">FYJ50_05300</name>
</gene>
<keyword evidence="10" id="KW-0406">Ion transport</keyword>
<keyword evidence="6" id="KW-0050">Antiport</keyword>
<accession>A0A7X2T3I9</accession>
<evidence type="ECO:0000256" key="3">
    <source>
        <dbReference type="ARBA" id="ARBA00010199"/>
    </source>
</evidence>
<feature type="transmembrane region" description="Helical" evidence="13">
    <location>
        <begin position="311"/>
        <end position="331"/>
    </location>
</feature>
<organism evidence="14 15">
    <name type="scientific">Floccifex porci</name>
    <dbReference type="NCBI Taxonomy" id="2606629"/>
    <lineage>
        <taxon>Bacteria</taxon>
        <taxon>Bacillati</taxon>
        <taxon>Bacillota</taxon>
        <taxon>Erysipelotrichia</taxon>
        <taxon>Erysipelotrichales</taxon>
        <taxon>Erysipelotrichaceae</taxon>
        <taxon>Floccifex</taxon>
    </lineage>
</organism>
<feature type="transmembrane region" description="Helical" evidence="13">
    <location>
        <begin position="346"/>
        <end position="368"/>
    </location>
</feature>
<feature type="transmembrane region" description="Helical" evidence="13">
    <location>
        <begin position="193"/>
        <end position="214"/>
    </location>
</feature>
<dbReference type="PANTHER" id="PTHR43298">
    <property type="entry name" value="MULTIDRUG RESISTANCE PROTEIN NORM-RELATED"/>
    <property type="match status" value="1"/>
</dbReference>
<dbReference type="AlphaFoldDB" id="A0A7X2T3I9"/>
<comment type="caution">
    <text evidence="14">The sequence shown here is derived from an EMBL/GenBank/DDBJ whole genome shotgun (WGS) entry which is preliminary data.</text>
</comment>
<feature type="transmembrane region" description="Helical" evidence="13">
    <location>
        <begin position="166"/>
        <end position="187"/>
    </location>
</feature>
<dbReference type="InterPro" id="IPR002528">
    <property type="entry name" value="MATE_fam"/>
</dbReference>
<protein>
    <recommendedName>
        <fullName evidence="4">Probable multidrug resistance protein NorM</fullName>
    </recommendedName>
    <alternativeName>
        <fullName evidence="12">Multidrug-efflux transporter</fullName>
    </alternativeName>
</protein>
<dbReference type="CDD" id="cd13138">
    <property type="entry name" value="MATE_yoeA_like"/>
    <property type="match status" value="1"/>
</dbReference>
<evidence type="ECO:0000256" key="5">
    <source>
        <dbReference type="ARBA" id="ARBA00022448"/>
    </source>
</evidence>
<dbReference type="NCBIfam" id="TIGR00797">
    <property type="entry name" value="matE"/>
    <property type="match status" value="1"/>
</dbReference>
<evidence type="ECO:0000256" key="10">
    <source>
        <dbReference type="ARBA" id="ARBA00023065"/>
    </source>
</evidence>
<keyword evidence="5" id="KW-0813">Transport</keyword>
<keyword evidence="15" id="KW-1185">Reference proteome</keyword>
<comment type="subcellular location">
    <subcellularLocation>
        <location evidence="2">Cell membrane</location>
        <topology evidence="2">Multi-pass membrane protein</topology>
    </subcellularLocation>
</comment>
<evidence type="ECO:0000313" key="15">
    <source>
        <dbReference type="Proteomes" id="UP000470082"/>
    </source>
</evidence>
<feature type="transmembrane region" description="Helical" evidence="13">
    <location>
        <begin position="46"/>
        <end position="76"/>
    </location>
</feature>
<evidence type="ECO:0000256" key="2">
    <source>
        <dbReference type="ARBA" id="ARBA00004651"/>
    </source>
</evidence>
<dbReference type="InterPro" id="IPR048279">
    <property type="entry name" value="MdtK-like"/>
</dbReference>
<dbReference type="Proteomes" id="UP000470082">
    <property type="component" value="Unassembled WGS sequence"/>
</dbReference>
<dbReference type="Pfam" id="PF01554">
    <property type="entry name" value="MatE"/>
    <property type="match status" value="2"/>
</dbReference>
<evidence type="ECO:0000313" key="14">
    <source>
        <dbReference type="EMBL" id="MSS01517.1"/>
    </source>
</evidence>
<dbReference type="GO" id="GO:0042910">
    <property type="term" value="F:xenobiotic transmembrane transporter activity"/>
    <property type="evidence" value="ECO:0007669"/>
    <property type="project" value="InterPro"/>
</dbReference>
<evidence type="ECO:0000256" key="6">
    <source>
        <dbReference type="ARBA" id="ARBA00022449"/>
    </source>
</evidence>
<keyword evidence="8 13" id="KW-0812">Transmembrane</keyword>
<proteinExistence type="inferred from homology"/>
<keyword evidence="11 13" id="KW-0472">Membrane</keyword>
<reference evidence="14 15" key="1">
    <citation type="submission" date="2019-08" db="EMBL/GenBank/DDBJ databases">
        <title>In-depth cultivation of the pig gut microbiome towards novel bacterial diversity and tailored functional studies.</title>
        <authorList>
            <person name="Wylensek D."/>
            <person name="Hitch T.C.A."/>
            <person name="Clavel T."/>
        </authorList>
    </citation>
    <scope>NUCLEOTIDE SEQUENCE [LARGE SCALE GENOMIC DNA]</scope>
    <source>
        <strain evidence="14 15">LKV-178-WT-2G</strain>
    </source>
</reference>
<name>A0A7X2T3I9_9FIRM</name>
<dbReference type="InterPro" id="IPR050222">
    <property type="entry name" value="MATE_MdtK"/>
</dbReference>
<comment type="similarity">
    <text evidence="3">Belongs to the multi antimicrobial extrusion (MATE) (TC 2.A.66.1) family.</text>
</comment>
<feature type="transmembrane region" description="Helical" evidence="13">
    <location>
        <begin position="96"/>
        <end position="121"/>
    </location>
</feature>
<dbReference type="RefSeq" id="WP_154460053.1">
    <property type="nucleotide sequence ID" value="NZ_JAQYTQ010000044.1"/>
</dbReference>
<evidence type="ECO:0000256" key="11">
    <source>
        <dbReference type="ARBA" id="ARBA00023136"/>
    </source>
</evidence>
<dbReference type="EMBL" id="VUMM01000008">
    <property type="protein sequence ID" value="MSS01517.1"/>
    <property type="molecule type" value="Genomic_DNA"/>
</dbReference>
<dbReference type="PANTHER" id="PTHR43298:SF2">
    <property type="entry name" value="FMN_FAD EXPORTER YEEO-RELATED"/>
    <property type="match status" value="1"/>
</dbReference>
<evidence type="ECO:0000256" key="9">
    <source>
        <dbReference type="ARBA" id="ARBA00022989"/>
    </source>
</evidence>
<comment type="function">
    <text evidence="1">Multidrug efflux pump.</text>
</comment>